<keyword evidence="2" id="KW-1185">Reference proteome</keyword>
<evidence type="ECO:0000313" key="2">
    <source>
        <dbReference type="Proteomes" id="UP001597414"/>
    </source>
</evidence>
<dbReference type="RefSeq" id="WP_380805478.1">
    <property type="nucleotide sequence ID" value="NZ_JBHUIV010000025.1"/>
</dbReference>
<comment type="caution">
    <text evidence="1">The sequence shown here is derived from an EMBL/GenBank/DDBJ whole genome shotgun (WGS) entry which is preliminary data.</text>
</comment>
<sequence length="270" mass="30850">MKTKNVILSDVKPSKIGAYPIKSKSFQYLPLVEGKSPFELTIERNKSLSDDLMVIGRLDNFKHSRDVFSKLKIFNYDEIIEACPKNTASAAAFAAFESDPEDILLITPSDQLIIADKHYFEVIENAKKIAKNGHLVIIGLIQTTKNQKKSDFNKNALPADENLQHQTNLDIRNMDIKLVNSGIYCFRAQDFLDELKDLEPELFQSVKRAHFKKSGGFVNEILNELIPEKSLECVILSRSQKVKVLPAEFNWYYDINTVKKLKMEVNHEVN</sequence>
<dbReference type="InterPro" id="IPR029044">
    <property type="entry name" value="Nucleotide-diphossugar_trans"/>
</dbReference>
<evidence type="ECO:0000313" key="1">
    <source>
        <dbReference type="EMBL" id="MFD2203287.1"/>
    </source>
</evidence>
<name>A0ABW5BAY2_9BACT</name>
<dbReference type="Gene3D" id="3.90.550.10">
    <property type="entry name" value="Spore Coat Polysaccharide Biosynthesis Protein SpsA, Chain A"/>
    <property type="match status" value="1"/>
</dbReference>
<reference evidence="2" key="1">
    <citation type="journal article" date="2019" name="Int. J. Syst. Evol. Microbiol.">
        <title>The Global Catalogue of Microorganisms (GCM) 10K type strain sequencing project: providing services to taxonomists for standard genome sequencing and annotation.</title>
        <authorList>
            <consortium name="The Broad Institute Genomics Platform"/>
            <consortium name="The Broad Institute Genome Sequencing Center for Infectious Disease"/>
            <person name="Wu L."/>
            <person name="Ma J."/>
        </authorList>
    </citation>
    <scope>NUCLEOTIDE SEQUENCE [LARGE SCALE GENOMIC DNA]</scope>
    <source>
        <strain evidence="2">KCTC 19812</strain>
    </source>
</reference>
<protein>
    <recommendedName>
        <fullName evidence="3">Nucleotidyl transferase domain-containing protein</fullName>
    </recommendedName>
</protein>
<dbReference type="PANTHER" id="PTHR46390">
    <property type="entry name" value="MANNOSE-1-PHOSPHATE GUANYLYLTRANSFERASE"/>
    <property type="match status" value="1"/>
</dbReference>
<dbReference type="SUPFAM" id="SSF53448">
    <property type="entry name" value="Nucleotide-diphospho-sugar transferases"/>
    <property type="match status" value="1"/>
</dbReference>
<dbReference type="PANTHER" id="PTHR46390:SF1">
    <property type="entry name" value="MANNOSE-1-PHOSPHATE GUANYLYLTRANSFERASE"/>
    <property type="match status" value="1"/>
</dbReference>
<proteinExistence type="predicted"/>
<dbReference type="InterPro" id="IPR051161">
    <property type="entry name" value="Mannose-6P_isomerase_type2"/>
</dbReference>
<accession>A0ABW5BAY2</accession>
<evidence type="ECO:0008006" key="3">
    <source>
        <dbReference type="Google" id="ProtNLM"/>
    </source>
</evidence>
<dbReference type="EMBL" id="JBHUIV010000025">
    <property type="protein sequence ID" value="MFD2203287.1"/>
    <property type="molecule type" value="Genomic_DNA"/>
</dbReference>
<dbReference type="Proteomes" id="UP001597414">
    <property type="component" value="Unassembled WGS sequence"/>
</dbReference>
<gene>
    <name evidence="1" type="ORF">ACFSKV_17040</name>
</gene>
<organism evidence="1 2">
    <name type="scientific">Shivajiella indica</name>
    <dbReference type="NCBI Taxonomy" id="872115"/>
    <lineage>
        <taxon>Bacteria</taxon>
        <taxon>Pseudomonadati</taxon>
        <taxon>Bacteroidota</taxon>
        <taxon>Cytophagia</taxon>
        <taxon>Cytophagales</taxon>
        <taxon>Cyclobacteriaceae</taxon>
        <taxon>Shivajiella</taxon>
    </lineage>
</organism>